<proteinExistence type="predicted"/>
<dbReference type="Proteomes" id="UP001165060">
    <property type="component" value="Unassembled WGS sequence"/>
</dbReference>
<reference evidence="1 2" key="1">
    <citation type="journal article" date="2023" name="Commun. Biol.">
        <title>Genome analysis of Parmales, the sister group of diatoms, reveals the evolutionary specialization of diatoms from phago-mixotrophs to photoautotrophs.</title>
        <authorList>
            <person name="Ban H."/>
            <person name="Sato S."/>
            <person name="Yoshikawa S."/>
            <person name="Yamada K."/>
            <person name="Nakamura Y."/>
            <person name="Ichinomiya M."/>
            <person name="Sato N."/>
            <person name="Blanc-Mathieu R."/>
            <person name="Endo H."/>
            <person name="Kuwata A."/>
            <person name="Ogata H."/>
        </authorList>
    </citation>
    <scope>NUCLEOTIDE SEQUENCE [LARGE SCALE GENOMIC DNA]</scope>
</reference>
<feature type="non-terminal residue" evidence="1">
    <location>
        <position position="1"/>
    </location>
</feature>
<organism evidence="1 2">
    <name type="scientific">Tetraparma gracilis</name>
    <dbReference type="NCBI Taxonomy" id="2962635"/>
    <lineage>
        <taxon>Eukaryota</taxon>
        <taxon>Sar</taxon>
        <taxon>Stramenopiles</taxon>
        <taxon>Ochrophyta</taxon>
        <taxon>Bolidophyceae</taxon>
        <taxon>Parmales</taxon>
        <taxon>Triparmaceae</taxon>
        <taxon>Tetraparma</taxon>
    </lineage>
</organism>
<evidence type="ECO:0000313" key="1">
    <source>
        <dbReference type="EMBL" id="GMI36028.1"/>
    </source>
</evidence>
<sequence>NACNDAPADCEDWTFPCDAEQTLDAQNACNDAPAGCETCETCEACEEWMSPCAAGQLLDSDEVCVDVCEPVTGGRRRTNAASGCVEVGDCDEDEDEGVAAEEDWGDDAIIGAAPGAAIGALVGIVGAIAVINVA</sequence>
<dbReference type="EMBL" id="BRYB01001903">
    <property type="protein sequence ID" value="GMI36028.1"/>
    <property type="molecule type" value="Genomic_DNA"/>
</dbReference>
<name>A0ABQ6MYB5_9STRA</name>
<comment type="caution">
    <text evidence="1">The sequence shown here is derived from an EMBL/GenBank/DDBJ whole genome shotgun (WGS) entry which is preliminary data.</text>
</comment>
<gene>
    <name evidence="1" type="ORF">TeGR_g10789</name>
</gene>
<accession>A0ABQ6MYB5</accession>
<protein>
    <submittedName>
        <fullName evidence="1">Uncharacterized protein</fullName>
    </submittedName>
</protein>
<evidence type="ECO:0000313" key="2">
    <source>
        <dbReference type="Proteomes" id="UP001165060"/>
    </source>
</evidence>
<keyword evidence="2" id="KW-1185">Reference proteome</keyword>